<keyword evidence="5 9" id="KW-0653">Protein transport</keyword>
<evidence type="ECO:0000313" key="11">
    <source>
        <dbReference type="EMBL" id="AND69261.1"/>
    </source>
</evidence>
<evidence type="ECO:0000256" key="2">
    <source>
        <dbReference type="ARBA" id="ARBA00022448"/>
    </source>
</evidence>
<dbReference type="Proteomes" id="UP000077255">
    <property type="component" value="Chromosome"/>
</dbReference>
<keyword evidence="12" id="KW-1185">Reference proteome</keyword>
<dbReference type="SUPFAM" id="SSF82866">
    <property type="entry name" value="Multidrug efflux transporter AcrB transmembrane domain"/>
    <property type="match status" value="1"/>
</dbReference>
<evidence type="ECO:0000256" key="1">
    <source>
        <dbReference type="ARBA" id="ARBA00004651"/>
    </source>
</evidence>
<dbReference type="STRING" id="445710.ATSB10_18070"/>
<accession>A0A160N0F6</accession>
<feature type="transmembrane region" description="Helical" evidence="9">
    <location>
        <begin position="151"/>
        <end position="167"/>
    </location>
</feature>
<proteinExistence type="inferred from homology"/>
<dbReference type="OrthoDB" id="9774769at2"/>
<dbReference type="GO" id="GO:0005886">
    <property type="term" value="C:plasma membrane"/>
    <property type="evidence" value="ECO:0007669"/>
    <property type="project" value="UniProtKB-SubCell"/>
</dbReference>
<dbReference type="PATRIC" id="fig|445710.3.peg.1804"/>
<comment type="function">
    <text evidence="9">Part of the Sec protein translocase complex. Interacts with the SecYEG preprotein conducting channel. SecDF uses the proton motive force (PMF) to complete protein translocation after the ATP-dependent function of SecA.</text>
</comment>
<dbReference type="InterPro" id="IPR022646">
    <property type="entry name" value="SecD/SecF_CS"/>
</dbReference>
<dbReference type="HAMAP" id="MF_01464_B">
    <property type="entry name" value="SecF_B"/>
    <property type="match status" value="1"/>
</dbReference>
<evidence type="ECO:0000313" key="12">
    <source>
        <dbReference type="Proteomes" id="UP000077255"/>
    </source>
</evidence>
<dbReference type="PRINTS" id="PR01755">
    <property type="entry name" value="SECFTRNLCASE"/>
</dbReference>
<dbReference type="GO" id="GO:0015450">
    <property type="term" value="F:protein-transporting ATPase activity"/>
    <property type="evidence" value="ECO:0007669"/>
    <property type="project" value="InterPro"/>
</dbReference>
<dbReference type="InterPro" id="IPR022645">
    <property type="entry name" value="SecD/SecF_bac"/>
</dbReference>
<sequence length="325" mass="34834">MEIFNHNANVNFLGIRKYTIGLAVLLMIASVGLIFTKGLNYALDFTGGISVEVSYPQPTDVGQVRAALQKHGFESPLVQSLGGSRQMSIRLQAKEDTADAAADKTGATSSAAADKVANDVLAALKAETPGVTMTSHSFVTSAVGDEVKSDGSVAAIFVIIGIGLYLWMRFERRFAIAALVTEVHDVLVTLGVIALVQREFDLTVLASVLAVIGYSINDKVVVFDRIRELFRSARKAEPEEILNRSINTTLSRTIITSLFTGITMAALYFIGGPAVEGFAVTMLIGIVVGTLSSIFVASPILLWLGVSKKDLMPVTKENPELARRP</sequence>
<dbReference type="PANTHER" id="PTHR30081">
    <property type="entry name" value="PROTEIN-EXPORT MEMBRANE PROTEIN SEC"/>
    <property type="match status" value="1"/>
</dbReference>
<protein>
    <recommendedName>
        <fullName evidence="9">Protein-export membrane protein SecF</fullName>
    </recommendedName>
</protein>
<dbReference type="GO" id="GO:0006605">
    <property type="term" value="P:protein targeting"/>
    <property type="evidence" value="ECO:0007669"/>
    <property type="project" value="UniProtKB-UniRule"/>
</dbReference>
<evidence type="ECO:0000256" key="4">
    <source>
        <dbReference type="ARBA" id="ARBA00022692"/>
    </source>
</evidence>
<evidence type="ECO:0000256" key="5">
    <source>
        <dbReference type="ARBA" id="ARBA00022927"/>
    </source>
</evidence>
<dbReference type="InterPro" id="IPR022813">
    <property type="entry name" value="SecD/SecF_arch_bac"/>
</dbReference>
<dbReference type="InterPro" id="IPR055344">
    <property type="entry name" value="SecD_SecF_C_bact"/>
</dbReference>
<evidence type="ECO:0000259" key="10">
    <source>
        <dbReference type="Pfam" id="PF02355"/>
    </source>
</evidence>
<comment type="subunit">
    <text evidence="9">Forms a complex with SecD. Part of the essential Sec protein translocation apparatus which comprises SecA, SecYEG and auxiliary proteins SecDF-YajC and YidC.</text>
</comment>
<dbReference type="NCBIfam" id="TIGR00916">
    <property type="entry name" value="2A0604s01"/>
    <property type="match status" value="1"/>
</dbReference>
<name>A0A160N0F6_9GAMM</name>
<dbReference type="RefSeq" id="WP_063672187.1">
    <property type="nucleotide sequence ID" value="NZ_CP014841.1"/>
</dbReference>
<dbReference type="InterPro" id="IPR048634">
    <property type="entry name" value="SecD_SecF_C"/>
</dbReference>
<gene>
    <name evidence="9" type="primary">secF</name>
    <name evidence="11" type="ORF">ATSB10_18070</name>
</gene>
<dbReference type="PANTHER" id="PTHR30081:SF8">
    <property type="entry name" value="PROTEIN TRANSLOCASE SUBUNIT SECF"/>
    <property type="match status" value="1"/>
</dbReference>
<evidence type="ECO:0000256" key="6">
    <source>
        <dbReference type="ARBA" id="ARBA00022989"/>
    </source>
</evidence>
<dbReference type="Pfam" id="PF07549">
    <property type="entry name" value="Sec_GG"/>
    <property type="match status" value="1"/>
</dbReference>
<feature type="transmembrane region" description="Helical" evidence="9">
    <location>
        <begin position="277"/>
        <end position="306"/>
    </location>
</feature>
<evidence type="ECO:0000256" key="3">
    <source>
        <dbReference type="ARBA" id="ARBA00022475"/>
    </source>
</evidence>
<keyword evidence="2 9" id="KW-0813">Transport</keyword>
<keyword evidence="3 9" id="KW-1003">Cell membrane</keyword>
<comment type="subcellular location">
    <subcellularLocation>
        <location evidence="1 9">Cell membrane</location>
        <topology evidence="1 9">Multi-pass membrane protein</topology>
    </subcellularLocation>
</comment>
<feature type="transmembrane region" description="Helical" evidence="9">
    <location>
        <begin position="202"/>
        <end position="222"/>
    </location>
</feature>
<organism evidence="11 12">
    <name type="scientific">Dyella thiooxydans</name>
    <dbReference type="NCBI Taxonomy" id="445710"/>
    <lineage>
        <taxon>Bacteria</taxon>
        <taxon>Pseudomonadati</taxon>
        <taxon>Pseudomonadota</taxon>
        <taxon>Gammaproteobacteria</taxon>
        <taxon>Lysobacterales</taxon>
        <taxon>Rhodanobacteraceae</taxon>
        <taxon>Dyella</taxon>
    </lineage>
</organism>
<keyword evidence="8 9" id="KW-0472">Membrane</keyword>
<keyword evidence="6 9" id="KW-1133">Transmembrane helix</keyword>
<dbReference type="GO" id="GO:0043952">
    <property type="term" value="P:protein transport by the Sec complex"/>
    <property type="evidence" value="ECO:0007669"/>
    <property type="project" value="UniProtKB-UniRule"/>
</dbReference>
<dbReference type="NCBIfam" id="TIGR00966">
    <property type="entry name" value="transloc_SecF"/>
    <property type="match status" value="1"/>
</dbReference>
<keyword evidence="7 9" id="KW-0811">Translocation</keyword>
<feature type="transmembrane region" description="Helical" evidence="9">
    <location>
        <begin position="253"/>
        <end position="271"/>
    </location>
</feature>
<feature type="transmembrane region" description="Helical" evidence="9">
    <location>
        <begin position="18"/>
        <end position="36"/>
    </location>
</feature>
<keyword evidence="4 9" id="KW-0812">Transmembrane</keyword>
<evidence type="ECO:0000256" key="8">
    <source>
        <dbReference type="ARBA" id="ARBA00023136"/>
    </source>
</evidence>
<evidence type="ECO:0000256" key="7">
    <source>
        <dbReference type="ARBA" id="ARBA00023010"/>
    </source>
</evidence>
<comment type="similarity">
    <text evidence="9">Belongs to the SecD/SecF family. SecF subfamily.</text>
</comment>
<feature type="transmembrane region" description="Helical" evidence="9">
    <location>
        <begin position="174"/>
        <end position="196"/>
    </location>
</feature>
<dbReference type="AlphaFoldDB" id="A0A160N0F6"/>
<dbReference type="InterPro" id="IPR005665">
    <property type="entry name" value="SecF_bac"/>
</dbReference>
<reference evidence="11 12" key="1">
    <citation type="submission" date="2016-02" db="EMBL/GenBank/DDBJ databases">
        <title>Complete genome sequencing and analysis of ATSB10, Dyella thiooxydans isolated from rhizosphere soil of sunflower (Helianthus annuus L.).</title>
        <authorList>
            <person name="Lee Y."/>
            <person name="Hwangbo K."/>
            <person name="Chung H."/>
            <person name="Yoo J."/>
            <person name="Kim K.Y."/>
            <person name="Sa T.M."/>
            <person name="Um Y."/>
            <person name="Madhaiyan M."/>
        </authorList>
    </citation>
    <scope>NUCLEOTIDE SEQUENCE [LARGE SCALE GENOMIC DNA]</scope>
    <source>
        <strain evidence="11 12">ATSB10</strain>
    </source>
</reference>
<dbReference type="Gene3D" id="1.20.1640.10">
    <property type="entry name" value="Multidrug efflux transporter AcrB transmembrane domain"/>
    <property type="match status" value="1"/>
</dbReference>
<dbReference type="GO" id="GO:0065002">
    <property type="term" value="P:intracellular protein transmembrane transport"/>
    <property type="evidence" value="ECO:0007669"/>
    <property type="project" value="UniProtKB-UniRule"/>
</dbReference>
<dbReference type="Pfam" id="PF02355">
    <property type="entry name" value="SecD_SecF_C"/>
    <property type="match status" value="1"/>
</dbReference>
<evidence type="ECO:0000256" key="9">
    <source>
        <dbReference type="HAMAP-Rule" id="MF_01464"/>
    </source>
</evidence>
<dbReference type="KEGG" id="dtx:ATSB10_18070"/>
<feature type="domain" description="Protein export membrane protein SecD/SecF C-terminal" evidence="10">
    <location>
        <begin position="124"/>
        <end position="305"/>
    </location>
</feature>
<dbReference type="EMBL" id="CP014841">
    <property type="protein sequence ID" value="AND69261.1"/>
    <property type="molecule type" value="Genomic_DNA"/>
</dbReference>